<dbReference type="RefSeq" id="WP_182923465.1">
    <property type="nucleotide sequence ID" value="NZ_WNXD01000002.1"/>
</dbReference>
<dbReference type="AlphaFoldDB" id="A0A923E3N0"/>
<evidence type="ECO:0000313" key="2">
    <source>
        <dbReference type="Proteomes" id="UP000601055"/>
    </source>
</evidence>
<protein>
    <submittedName>
        <fullName evidence="1">Uncharacterized protein</fullName>
    </submittedName>
</protein>
<name>A0A923E3N0_9SPHI</name>
<evidence type="ECO:0000313" key="1">
    <source>
        <dbReference type="EMBL" id="MBB2146827.1"/>
    </source>
</evidence>
<gene>
    <name evidence="1" type="ORF">GM921_15090</name>
</gene>
<dbReference type="Proteomes" id="UP000601055">
    <property type="component" value="Unassembled WGS sequence"/>
</dbReference>
<comment type="caution">
    <text evidence="1">The sequence shown here is derived from an EMBL/GenBank/DDBJ whole genome shotgun (WGS) entry which is preliminary data.</text>
</comment>
<keyword evidence="2" id="KW-1185">Reference proteome</keyword>
<organism evidence="1 2">
    <name type="scientific">Pedobacter planticolens</name>
    <dbReference type="NCBI Taxonomy" id="2679964"/>
    <lineage>
        <taxon>Bacteria</taxon>
        <taxon>Pseudomonadati</taxon>
        <taxon>Bacteroidota</taxon>
        <taxon>Sphingobacteriia</taxon>
        <taxon>Sphingobacteriales</taxon>
        <taxon>Sphingobacteriaceae</taxon>
        <taxon>Pedobacter</taxon>
    </lineage>
</organism>
<sequence length="67" mass="7730">MKKYHTLYLMVRVVAETELITISDAVHEVEIHSRLHLPDTPNVKILETEILLTRVTNPNRINHGTQS</sequence>
<accession>A0A923E3N0</accession>
<dbReference type="EMBL" id="WNXD01000002">
    <property type="protein sequence ID" value="MBB2146827.1"/>
    <property type="molecule type" value="Genomic_DNA"/>
</dbReference>
<reference evidence="1" key="1">
    <citation type="submission" date="2019-11" db="EMBL/GenBank/DDBJ databases">
        <title>Description of Pedobacter sp. LMG 31464T.</title>
        <authorList>
            <person name="Carlier A."/>
            <person name="Qi S."/>
            <person name="Vandamme P."/>
        </authorList>
    </citation>
    <scope>NUCLEOTIDE SEQUENCE</scope>
    <source>
        <strain evidence="1">LMG 31464</strain>
    </source>
</reference>
<proteinExistence type="predicted"/>